<dbReference type="Proteomes" id="UP000290848">
    <property type="component" value="Unassembled WGS sequence"/>
</dbReference>
<gene>
    <name evidence="6" type="ORF">EKH83_17400</name>
</gene>
<proteinExistence type="predicted"/>
<dbReference type="AlphaFoldDB" id="A0A4Q0M5W5"/>
<dbReference type="InterPro" id="IPR036942">
    <property type="entry name" value="Beta-barrel_TonB_sf"/>
</dbReference>
<organism evidence="6 7">
    <name type="scientific">Arcticibacter tournemirensis</name>
    <dbReference type="NCBI Taxonomy" id="699437"/>
    <lineage>
        <taxon>Bacteria</taxon>
        <taxon>Pseudomonadati</taxon>
        <taxon>Bacteroidota</taxon>
        <taxon>Sphingobacteriia</taxon>
        <taxon>Sphingobacteriales</taxon>
        <taxon>Sphingobacteriaceae</taxon>
        <taxon>Arcticibacter</taxon>
    </lineage>
</organism>
<comment type="caution">
    <text evidence="6">The sequence shown here is derived from an EMBL/GenBank/DDBJ whole genome shotgun (WGS) entry which is preliminary data.</text>
</comment>
<evidence type="ECO:0000256" key="1">
    <source>
        <dbReference type="ARBA" id="ARBA00004442"/>
    </source>
</evidence>
<dbReference type="Pfam" id="PF13620">
    <property type="entry name" value="CarboxypepD_reg"/>
    <property type="match status" value="1"/>
</dbReference>
<dbReference type="SUPFAM" id="SSF56935">
    <property type="entry name" value="Porins"/>
    <property type="match status" value="1"/>
</dbReference>
<evidence type="ECO:0000259" key="4">
    <source>
        <dbReference type="Pfam" id="PF07715"/>
    </source>
</evidence>
<feature type="domain" description="Outer membrane protein beta-barrel" evidence="5">
    <location>
        <begin position="381"/>
        <end position="779"/>
    </location>
</feature>
<accession>A0A4Q0M5W5</accession>
<dbReference type="Pfam" id="PF14905">
    <property type="entry name" value="OMP_b-brl_3"/>
    <property type="match status" value="1"/>
</dbReference>
<sequence length="805" mass="91042">MPNKKKFLLLWTTLSVYSVVIAQTGVVMQGRMLDSDGGPVGSATIELIKLPDSLRLKTVNSNELGLFEFRNVSAGTYVLVAGSIGYRRNISGPYTVTPDSNIMAGNIKLTRDSLLLKEVEVKSEGTYIERAAGKVVLNVDKSIMASGSNAFDVLRRVPGIQAAADGQISMRGRQGITIMMDGKAVSLSSGDVAEFLRGISAELVDQIELISNPSSNYDASGAGGIVNIKLKKNKKTGTNGSVTGGGGFGENYKSNWALLLNHRQKYFNAYGSWTLNDYRRTDRYQMNRMVYFEGMNEAFDINNHDLKSLSNQNFKVGTDFYISKNQTFGLMYTGMYNSMLSNEENRTILSDRGRVDSTIRTFSKESRTVSNNAFNLNYKLNFKSSAITVDADYLVYNRKSDESLTYNFYNDQNNVYRESSGLKNLTPSHITIQSIKADYSMSLSNRRALQFGVKSSIVENNNKREIENIDKADWLTSSFVNDESSFKESIQAVYGNYSQQFKKVKLELGLRGEYTHSSGSSLLGSNLDRRYFNLFPSTSFAFNLNKKHKLVLEYNRRITRPAYDDLNPFRYFLDQYTYREGNPYLRPEYSTSVELTDIYRDRLTSNLSYNYVRDYYLSFTEQNDTSGVSRTIKRNLQGLRSIGMEFDYSLEANSWFSSILNLQGYFRKFNIGQGESIQRNSILISFSSSNTFKLKKDIRAECNFNYESPTVSGMYDFKSVYVLDFGVGKTFLNNDLALKLSVSDILNSDRNRYTSNLPEVELTGRHKIETRVVRLNLTYKFGRKTVAGSKSRKAGNEAESKRVNN</sequence>
<comment type="subcellular location">
    <subcellularLocation>
        <location evidence="1">Cell outer membrane</location>
    </subcellularLocation>
</comment>
<dbReference type="SUPFAM" id="SSF49464">
    <property type="entry name" value="Carboxypeptidase regulatory domain-like"/>
    <property type="match status" value="1"/>
</dbReference>
<dbReference type="RefSeq" id="WP_128770733.1">
    <property type="nucleotide sequence ID" value="NZ_RXOC01000013.1"/>
</dbReference>
<dbReference type="PANTHER" id="PTHR40980:SF4">
    <property type="entry name" value="TONB-DEPENDENT RECEPTOR-LIKE BETA-BARREL DOMAIN-CONTAINING PROTEIN"/>
    <property type="match status" value="1"/>
</dbReference>
<evidence type="ECO:0000313" key="6">
    <source>
        <dbReference type="EMBL" id="RXF68046.1"/>
    </source>
</evidence>
<evidence type="ECO:0000313" key="7">
    <source>
        <dbReference type="Proteomes" id="UP000290848"/>
    </source>
</evidence>
<protein>
    <submittedName>
        <fullName evidence="6">TonB-dependent receptor</fullName>
    </submittedName>
</protein>
<dbReference type="Pfam" id="PF07715">
    <property type="entry name" value="Plug"/>
    <property type="match status" value="1"/>
</dbReference>
<dbReference type="InterPro" id="IPR041700">
    <property type="entry name" value="OMP_b-brl_3"/>
</dbReference>
<evidence type="ECO:0000256" key="2">
    <source>
        <dbReference type="ARBA" id="ARBA00023136"/>
    </source>
</evidence>
<dbReference type="InterPro" id="IPR012910">
    <property type="entry name" value="Plug_dom"/>
</dbReference>
<dbReference type="GO" id="GO:0009279">
    <property type="term" value="C:cell outer membrane"/>
    <property type="evidence" value="ECO:0007669"/>
    <property type="project" value="UniProtKB-SubCell"/>
</dbReference>
<keyword evidence="3" id="KW-0998">Cell outer membrane</keyword>
<dbReference type="EMBL" id="RXOC01000013">
    <property type="protein sequence ID" value="RXF68046.1"/>
    <property type="molecule type" value="Genomic_DNA"/>
</dbReference>
<dbReference type="Gene3D" id="2.40.170.20">
    <property type="entry name" value="TonB-dependent receptor, beta-barrel domain"/>
    <property type="match status" value="1"/>
</dbReference>
<dbReference type="InterPro" id="IPR008969">
    <property type="entry name" value="CarboxyPept-like_regulatory"/>
</dbReference>
<evidence type="ECO:0000259" key="5">
    <source>
        <dbReference type="Pfam" id="PF14905"/>
    </source>
</evidence>
<keyword evidence="2" id="KW-0472">Membrane</keyword>
<dbReference type="Gene3D" id="2.60.40.1120">
    <property type="entry name" value="Carboxypeptidase-like, regulatory domain"/>
    <property type="match status" value="1"/>
</dbReference>
<dbReference type="PANTHER" id="PTHR40980">
    <property type="entry name" value="PLUG DOMAIN-CONTAINING PROTEIN"/>
    <property type="match status" value="1"/>
</dbReference>
<name>A0A4Q0M5W5_9SPHI</name>
<feature type="domain" description="TonB-dependent receptor plug" evidence="4">
    <location>
        <begin position="147"/>
        <end position="225"/>
    </location>
</feature>
<evidence type="ECO:0000256" key="3">
    <source>
        <dbReference type="ARBA" id="ARBA00023237"/>
    </source>
</evidence>
<reference evidence="6 7" key="1">
    <citation type="submission" date="2018-12" db="EMBL/GenBank/DDBJ databases">
        <title>The Draft Genome Sequence of the Soil Bacterium Pedobacter tournemirensis R1.</title>
        <authorList>
            <person name="He J."/>
        </authorList>
    </citation>
    <scope>NUCLEOTIDE SEQUENCE [LARGE SCALE GENOMIC DNA]</scope>
    <source>
        <strain evidence="6 7">R1</strain>
    </source>
</reference>
<keyword evidence="6" id="KW-0675">Receptor</keyword>